<sequence>MRYRSEPHTFYISCRDGIIFFEAYPKKVSYVVILLSTVNGGSRHGGLNRQLLLSNGLGAPVILEPVTASRPLTGASTLTSTPGRIKYYYLKTRFPHDGFLR</sequence>
<evidence type="ECO:0000313" key="2">
    <source>
        <dbReference type="Proteomes" id="UP001358586"/>
    </source>
</evidence>
<organism evidence="1 2">
    <name type="scientific">Gossypium arboreum</name>
    <name type="common">Tree cotton</name>
    <name type="synonym">Gossypium nanking</name>
    <dbReference type="NCBI Taxonomy" id="29729"/>
    <lineage>
        <taxon>Eukaryota</taxon>
        <taxon>Viridiplantae</taxon>
        <taxon>Streptophyta</taxon>
        <taxon>Embryophyta</taxon>
        <taxon>Tracheophyta</taxon>
        <taxon>Spermatophyta</taxon>
        <taxon>Magnoliopsida</taxon>
        <taxon>eudicotyledons</taxon>
        <taxon>Gunneridae</taxon>
        <taxon>Pentapetalae</taxon>
        <taxon>rosids</taxon>
        <taxon>malvids</taxon>
        <taxon>Malvales</taxon>
        <taxon>Malvaceae</taxon>
        <taxon>Malvoideae</taxon>
        <taxon>Gossypium</taxon>
    </lineage>
</organism>
<evidence type="ECO:0000313" key="1">
    <source>
        <dbReference type="EMBL" id="KAK5771412.1"/>
    </source>
</evidence>
<protein>
    <submittedName>
        <fullName evidence="1">Uncharacterized protein</fullName>
    </submittedName>
</protein>
<gene>
    <name evidence="1" type="ORF">PVK06_047615</name>
</gene>
<reference evidence="1 2" key="1">
    <citation type="submission" date="2023-03" db="EMBL/GenBank/DDBJ databases">
        <title>WGS of Gossypium arboreum.</title>
        <authorList>
            <person name="Yu D."/>
        </authorList>
    </citation>
    <scope>NUCLEOTIDE SEQUENCE [LARGE SCALE GENOMIC DNA]</scope>
    <source>
        <tissue evidence="1">Leaf</tissue>
    </source>
</reference>
<dbReference type="Proteomes" id="UP001358586">
    <property type="component" value="Chromosome 13"/>
</dbReference>
<comment type="caution">
    <text evidence="1">The sequence shown here is derived from an EMBL/GenBank/DDBJ whole genome shotgun (WGS) entry which is preliminary data.</text>
</comment>
<name>A0ABR0ME86_GOSAR</name>
<keyword evidence="2" id="KW-1185">Reference proteome</keyword>
<proteinExistence type="predicted"/>
<dbReference type="EMBL" id="JARKNE010000013">
    <property type="protein sequence ID" value="KAK5771412.1"/>
    <property type="molecule type" value="Genomic_DNA"/>
</dbReference>
<accession>A0ABR0ME86</accession>